<dbReference type="GeneID" id="68857275"/>
<reference evidence="2 3" key="1">
    <citation type="submission" date="2020-11" db="EMBL/GenBank/DDBJ databases">
        <title>Carbohydrate-dependent, anaerobic sulfur respiration: A novel catabolism in halophilic archaea.</title>
        <authorList>
            <person name="Sorokin D.Y."/>
            <person name="Messina E."/>
            <person name="Smedile F."/>
            <person name="La Cono V."/>
            <person name="Hallsworth J.E."/>
            <person name="Yakimov M.M."/>
        </authorList>
    </citation>
    <scope>NUCLEOTIDE SEQUENCE [LARGE SCALE GENOMIC DNA]</scope>
    <source>
        <strain evidence="2 3">HSR-Est</strain>
    </source>
</reference>
<feature type="transmembrane region" description="Helical" evidence="1">
    <location>
        <begin position="55"/>
        <end position="78"/>
    </location>
</feature>
<proteinExistence type="predicted"/>
<evidence type="ECO:0000313" key="2">
    <source>
        <dbReference type="EMBL" id="QSG14181.1"/>
    </source>
</evidence>
<name>A0A897NPL3_9EURY</name>
<protein>
    <submittedName>
        <fullName evidence="2">Uncharacterized protein</fullName>
    </submittedName>
</protein>
<dbReference type="Proteomes" id="UP000663292">
    <property type="component" value="Chromosome"/>
</dbReference>
<sequence>MSDRVKKTSRHLTCEHDGDPATAVCGECGKPLCEDHERTLTDPLFSQYKNDYTHLLLGIVGFVVVPAVLLGVVDASLFADVERQLFDQTIGLHTGLLLTGVLTGFGGLLATWFQSGDQKTSARVLTRNPPERALCEECYQSTSLRRLLSVALVGLGALLILAGPILVVQAGNGGLLALSGLGAIVYYLRHDAVLYTLGPSNSDT</sequence>
<accession>A0A897NPL3</accession>
<gene>
    <name evidence="2" type="ORF">HSEST_0635</name>
</gene>
<keyword evidence="1" id="KW-0812">Transmembrane</keyword>
<evidence type="ECO:0000313" key="3">
    <source>
        <dbReference type="Proteomes" id="UP000663292"/>
    </source>
</evidence>
<evidence type="ECO:0000256" key="1">
    <source>
        <dbReference type="SAM" id="Phobius"/>
    </source>
</evidence>
<keyword evidence="3" id="KW-1185">Reference proteome</keyword>
<feature type="transmembrane region" description="Helical" evidence="1">
    <location>
        <begin position="147"/>
        <end position="167"/>
    </location>
</feature>
<dbReference type="EMBL" id="CP064791">
    <property type="protein sequence ID" value="QSG14181.1"/>
    <property type="molecule type" value="Genomic_DNA"/>
</dbReference>
<dbReference type="RefSeq" id="WP_229122124.1">
    <property type="nucleotide sequence ID" value="NZ_CP064791.1"/>
</dbReference>
<keyword evidence="1" id="KW-1133">Transmembrane helix</keyword>
<feature type="transmembrane region" description="Helical" evidence="1">
    <location>
        <begin position="90"/>
        <end position="113"/>
    </location>
</feature>
<keyword evidence="1" id="KW-0472">Membrane</keyword>
<dbReference type="AlphaFoldDB" id="A0A897NPL3"/>
<organism evidence="2 3">
    <name type="scientific">Halapricum desulfuricans</name>
    <dbReference type="NCBI Taxonomy" id="2841257"/>
    <lineage>
        <taxon>Archaea</taxon>
        <taxon>Methanobacteriati</taxon>
        <taxon>Methanobacteriota</taxon>
        <taxon>Stenosarchaea group</taxon>
        <taxon>Halobacteria</taxon>
        <taxon>Halobacteriales</taxon>
        <taxon>Haloarculaceae</taxon>
        <taxon>Halapricum</taxon>
    </lineage>
</organism>